<dbReference type="RefSeq" id="XP_007323665.1">
    <property type="nucleotide sequence ID" value="XM_007323603.1"/>
</dbReference>
<dbReference type="OrthoDB" id="2153661at2759"/>
<accession>F8PB92</accession>
<dbReference type="SUPFAM" id="SSF49777">
    <property type="entry name" value="PEBP-like"/>
    <property type="match status" value="1"/>
</dbReference>
<dbReference type="Proteomes" id="UP000008064">
    <property type="component" value="Unassembled WGS sequence"/>
</dbReference>
<dbReference type="Gene3D" id="3.90.280.10">
    <property type="entry name" value="PEBP-like"/>
    <property type="match status" value="1"/>
</dbReference>
<feature type="region of interest" description="Disordered" evidence="2">
    <location>
        <begin position="7"/>
        <end position="41"/>
    </location>
</feature>
<evidence type="ECO:0000256" key="2">
    <source>
        <dbReference type="SAM" id="MobiDB-lite"/>
    </source>
</evidence>
<proteinExistence type="predicted"/>
<dbReference type="AlphaFoldDB" id="F8PB92"/>
<dbReference type="KEGG" id="sla:SERLADRAFT_479067"/>
<dbReference type="CDD" id="cd00866">
    <property type="entry name" value="PEBP_euk"/>
    <property type="match status" value="1"/>
</dbReference>
<dbReference type="EMBL" id="GL945443">
    <property type="protein sequence ID" value="EGO19532.1"/>
    <property type="molecule type" value="Genomic_DNA"/>
</dbReference>
<dbReference type="HOGENOM" id="CLU_035836_1_1_1"/>
<dbReference type="InterPro" id="IPR036610">
    <property type="entry name" value="PEBP-like_sf"/>
</dbReference>
<evidence type="ECO:0000256" key="1">
    <source>
        <dbReference type="SAM" id="Coils"/>
    </source>
</evidence>
<dbReference type="Pfam" id="PF01161">
    <property type="entry name" value="PBP"/>
    <property type="match status" value="1"/>
</dbReference>
<sequence length="378" mass="43119">MFAVRRFRPKSSSFARGNATLQQPPSEKKVKPLKTRRPKISSEYPRTWNRPLAFGVLPAFDEALKVIKEDSVLLKKEVESLKDALKQVEEAPEKDEDLVKVMKEKLSILDVQSEVNFPEVRWKCTNGLADMSKAVDRHIVEKKWRKEGTLDLLMERIHQMNVVPDVLPSLHPSFDLRVVFPEAPSTNTTPSSKSGTKYAQVEPGIYLTAEQTLSAPTLYATVFHTDERLYTLMMVDPDVPDVSNQTYQTYLHWLQPNVRLSATTSSLANLDQHTPYVSPHPQRGTPYHRYVMLLLPQSSEISAPKLSMDERLGFSVRAFMDKYGLDGSVGGGAHMWREVWSEGVSSVYQGTLKCEEPRFGRPPKRDPYADIRQKRRYV</sequence>
<protein>
    <recommendedName>
        <fullName evidence="4">PEBP-like protein</fullName>
    </recommendedName>
</protein>
<dbReference type="PANTHER" id="PTHR11362:SF82">
    <property type="entry name" value="PHOSPHATIDYLETHANOLAMINE-BINDING PROTEIN 4"/>
    <property type="match status" value="1"/>
</dbReference>
<gene>
    <name evidence="3" type="ORF">SERLADRAFT_479067</name>
</gene>
<feature type="coiled-coil region" evidence="1">
    <location>
        <begin position="64"/>
        <end position="91"/>
    </location>
</feature>
<dbReference type="PANTHER" id="PTHR11362">
    <property type="entry name" value="PHOSPHATIDYLETHANOLAMINE-BINDING PROTEIN"/>
    <property type="match status" value="1"/>
</dbReference>
<keyword evidence="1" id="KW-0175">Coiled coil</keyword>
<organism>
    <name type="scientific">Serpula lacrymans var. lacrymans (strain S7.9)</name>
    <name type="common">Dry rot fungus</name>
    <dbReference type="NCBI Taxonomy" id="578457"/>
    <lineage>
        <taxon>Eukaryota</taxon>
        <taxon>Fungi</taxon>
        <taxon>Dikarya</taxon>
        <taxon>Basidiomycota</taxon>
        <taxon>Agaricomycotina</taxon>
        <taxon>Agaricomycetes</taxon>
        <taxon>Agaricomycetidae</taxon>
        <taxon>Boletales</taxon>
        <taxon>Coniophorineae</taxon>
        <taxon>Serpulaceae</taxon>
        <taxon>Serpula</taxon>
    </lineage>
</organism>
<reference evidence="3" key="1">
    <citation type="submission" date="2011-04" db="EMBL/GenBank/DDBJ databases">
        <title>Evolution of plant cell wall degrading machinery underlies the functional diversity of forest fungi.</title>
        <authorList>
            <consortium name="US DOE Joint Genome Institute (JGI-PGF)"/>
            <person name="Eastwood D.C."/>
            <person name="Floudas D."/>
            <person name="Binder M."/>
            <person name="Majcherczyk A."/>
            <person name="Schneider P."/>
            <person name="Aerts A."/>
            <person name="Asiegbu F.O."/>
            <person name="Baker S.E."/>
            <person name="Barry K."/>
            <person name="Bendiksby M."/>
            <person name="Blumentritt M."/>
            <person name="Coutinho P.M."/>
            <person name="Cullen D."/>
            <person name="Cullen D."/>
            <person name="Gathman A."/>
            <person name="Goodell B."/>
            <person name="Henrissat B."/>
            <person name="Ihrmark K."/>
            <person name="Kauserud H."/>
            <person name="Kohler A."/>
            <person name="LaButti K."/>
            <person name="Lapidus A."/>
            <person name="Lavin J.L."/>
            <person name="Lee Y.-H."/>
            <person name="Lindquist E."/>
            <person name="Lilly W."/>
            <person name="Lucas S."/>
            <person name="Morin E."/>
            <person name="Murat C."/>
            <person name="Oguiza J.A."/>
            <person name="Park J."/>
            <person name="Pisabarro A.G."/>
            <person name="Riley R."/>
            <person name="Rosling A."/>
            <person name="Salamov A."/>
            <person name="Schmidt O."/>
            <person name="Schmutz J."/>
            <person name="Skrede I."/>
            <person name="Stenlid J."/>
            <person name="Wiebenga A."/>
            <person name="Xie X."/>
            <person name="Kues U."/>
            <person name="Hibbett D.S."/>
            <person name="Hoffmeister D."/>
            <person name="Hogberg N."/>
            <person name="Martin F."/>
            <person name="Grigoriev I.V."/>
            <person name="Watkinson S.C."/>
        </authorList>
    </citation>
    <scope>NUCLEOTIDE SEQUENCE</scope>
    <source>
        <strain evidence="3">S7.9</strain>
    </source>
</reference>
<dbReference type="InterPro" id="IPR008914">
    <property type="entry name" value="PEBP"/>
</dbReference>
<name>F8PB92_SERL9</name>
<feature type="compositionally biased region" description="Polar residues" evidence="2">
    <location>
        <begin position="10"/>
        <end position="25"/>
    </location>
</feature>
<dbReference type="GeneID" id="18821287"/>
<dbReference type="InterPro" id="IPR035810">
    <property type="entry name" value="PEBP_euk"/>
</dbReference>
<dbReference type="Gene3D" id="1.20.58.1180">
    <property type="match status" value="1"/>
</dbReference>
<evidence type="ECO:0008006" key="4">
    <source>
        <dbReference type="Google" id="ProtNLM"/>
    </source>
</evidence>
<evidence type="ECO:0000313" key="3">
    <source>
        <dbReference type="EMBL" id="EGO19532.1"/>
    </source>
</evidence>